<keyword evidence="1" id="KW-1133">Transmembrane helix</keyword>
<name>A0A0C2WU80_AMAMK</name>
<proteinExistence type="predicted"/>
<keyword evidence="3" id="KW-1185">Reference proteome</keyword>
<dbReference type="Proteomes" id="UP000054549">
    <property type="component" value="Unassembled WGS sequence"/>
</dbReference>
<dbReference type="OrthoDB" id="2991878at2759"/>
<keyword evidence="1" id="KW-0472">Membrane</keyword>
<organism evidence="2 3">
    <name type="scientific">Amanita muscaria (strain Koide BX008)</name>
    <dbReference type="NCBI Taxonomy" id="946122"/>
    <lineage>
        <taxon>Eukaryota</taxon>
        <taxon>Fungi</taxon>
        <taxon>Dikarya</taxon>
        <taxon>Basidiomycota</taxon>
        <taxon>Agaricomycotina</taxon>
        <taxon>Agaricomycetes</taxon>
        <taxon>Agaricomycetidae</taxon>
        <taxon>Agaricales</taxon>
        <taxon>Pluteineae</taxon>
        <taxon>Amanitaceae</taxon>
        <taxon>Amanita</taxon>
    </lineage>
</organism>
<dbReference type="InParanoid" id="A0A0C2WU80"/>
<evidence type="ECO:0000256" key="1">
    <source>
        <dbReference type="SAM" id="Phobius"/>
    </source>
</evidence>
<feature type="transmembrane region" description="Helical" evidence="1">
    <location>
        <begin position="127"/>
        <end position="155"/>
    </location>
</feature>
<protein>
    <recommendedName>
        <fullName evidence="4">F-box domain-containing protein</fullName>
    </recommendedName>
</protein>
<dbReference type="HOGENOM" id="CLU_040183_0_0_1"/>
<gene>
    <name evidence="2" type="ORF">M378DRAFT_178455</name>
</gene>
<keyword evidence="1" id="KW-0812">Transmembrane</keyword>
<accession>A0A0C2WU80</accession>
<evidence type="ECO:0000313" key="3">
    <source>
        <dbReference type="Proteomes" id="UP000054549"/>
    </source>
</evidence>
<evidence type="ECO:0008006" key="4">
    <source>
        <dbReference type="Google" id="ProtNLM"/>
    </source>
</evidence>
<dbReference type="AlphaFoldDB" id="A0A0C2WU80"/>
<sequence length="511" mass="58386">MELSEITRSSRLHILELPMEIHLGIQNQLLNDPDMTKGQLRSLRLVCKMFDNIWIPFVMTNMALVPSNLAHPPYGALVQYLQFLLHGKGNTTQHTTLTIRNWHRLETELDRFSTDIRQLWGEGLIKTLIWILFLVFTHFIIALASLTFYLLLLLVQPHKIPYHISTVFNARRARTQVASLPGKLDVSSIRCCRLFIDSRERDWAMDRSAKVLLSLPQLTELELGISMYTDLEYVVRRLAPLNRLRKLTLLRATVTSFHTQSLSTLIAQNGNLTHLNYDLRPNVPQDLAELFSDVSTGKPLRLYHVSLNSACTNFEALAPHTRSLFSFEYHSSPRNPWCIPFVGAKVFPPTIKVESIDQDLVEFIEIHPGIASLSIATSRVPQDVVPEGLGLFQVLTPHTETLRRLSLNTKLFALSIQNTENEMSFLQCSKNLRELVLEADASLLDYQNSSISIHNEQRLFPVIALLSRSLTVVIRTQDKAIFHLCVEFCLGSENSLIRDLVRRIAYERRSS</sequence>
<evidence type="ECO:0000313" key="2">
    <source>
        <dbReference type="EMBL" id="KIL65327.1"/>
    </source>
</evidence>
<reference evidence="2 3" key="1">
    <citation type="submission" date="2014-04" db="EMBL/GenBank/DDBJ databases">
        <title>Evolutionary Origins and Diversification of the Mycorrhizal Mutualists.</title>
        <authorList>
            <consortium name="DOE Joint Genome Institute"/>
            <consortium name="Mycorrhizal Genomics Consortium"/>
            <person name="Kohler A."/>
            <person name="Kuo A."/>
            <person name="Nagy L.G."/>
            <person name="Floudas D."/>
            <person name="Copeland A."/>
            <person name="Barry K.W."/>
            <person name="Cichocki N."/>
            <person name="Veneault-Fourrey C."/>
            <person name="LaButti K."/>
            <person name="Lindquist E.A."/>
            <person name="Lipzen A."/>
            <person name="Lundell T."/>
            <person name="Morin E."/>
            <person name="Murat C."/>
            <person name="Riley R."/>
            <person name="Ohm R."/>
            <person name="Sun H."/>
            <person name="Tunlid A."/>
            <person name="Henrissat B."/>
            <person name="Grigoriev I.V."/>
            <person name="Hibbett D.S."/>
            <person name="Martin F."/>
        </authorList>
    </citation>
    <scope>NUCLEOTIDE SEQUENCE [LARGE SCALE GENOMIC DNA]</scope>
    <source>
        <strain evidence="2 3">Koide BX008</strain>
    </source>
</reference>
<dbReference type="EMBL" id="KN818243">
    <property type="protein sequence ID" value="KIL65327.1"/>
    <property type="molecule type" value="Genomic_DNA"/>
</dbReference>